<dbReference type="PANTHER" id="PTHR19384:SF76">
    <property type="entry name" value="NITRIC OXIDE SYNTHASE"/>
    <property type="match status" value="1"/>
</dbReference>
<proteinExistence type="evidence at transcript level"/>
<keyword evidence="7" id="KW-0560">Oxidoreductase</keyword>
<evidence type="ECO:0000256" key="3">
    <source>
        <dbReference type="ARBA" id="ARBA00022630"/>
    </source>
</evidence>
<dbReference type="InterPro" id="IPR001709">
    <property type="entry name" value="Flavoprot_Pyr_Nucl_cyt_Rdtase"/>
</dbReference>
<keyword evidence="5" id="KW-0274">FAD</keyword>
<dbReference type="PRINTS" id="PR00369">
    <property type="entry name" value="FLAVODOXIN"/>
</dbReference>
<dbReference type="GO" id="GO:0004517">
    <property type="term" value="F:nitric-oxide synthase activity"/>
    <property type="evidence" value="ECO:0007669"/>
    <property type="project" value="TreeGrafter"/>
</dbReference>
<dbReference type="Gene3D" id="2.40.30.10">
    <property type="entry name" value="Translation factors"/>
    <property type="match status" value="1"/>
</dbReference>
<dbReference type="Pfam" id="PF00175">
    <property type="entry name" value="NAD_binding_1"/>
    <property type="match status" value="1"/>
</dbReference>
<feature type="domain" description="Flavodoxin-like" evidence="9">
    <location>
        <begin position="82"/>
        <end position="226"/>
    </location>
</feature>
<organism evidence="11">
    <name type="scientific">Cryptocotyle lingua</name>
    <dbReference type="NCBI Taxonomy" id="66766"/>
    <lineage>
        <taxon>Eukaryota</taxon>
        <taxon>Metazoa</taxon>
        <taxon>Spiralia</taxon>
        <taxon>Lophotrochozoa</taxon>
        <taxon>Platyhelminthes</taxon>
        <taxon>Trematoda</taxon>
        <taxon>Digenea</taxon>
        <taxon>Opisthorchiida</taxon>
        <taxon>Opisthorchiata</taxon>
        <taxon>Heterophyidae</taxon>
        <taxon>Cryptocotyle</taxon>
    </lineage>
</organism>
<dbReference type="EMBL" id="MW361191">
    <property type="protein sequence ID" value="QQY02569.1"/>
    <property type="molecule type" value="mRNA"/>
</dbReference>
<gene>
    <name evidence="11" type="primary">POR</name>
</gene>
<dbReference type="InterPro" id="IPR017938">
    <property type="entry name" value="Riboflavin_synthase-like_b-brl"/>
</dbReference>
<feature type="transmembrane region" description="Helical" evidence="8">
    <location>
        <begin position="20"/>
        <end position="45"/>
    </location>
</feature>
<dbReference type="GO" id="GO:0005886">
    <property type="term" value="C:plasma membrane"/>
    <property type="evidence" value="ECO:0007669"/>
    <property type="project" value="TreeGrafter"/>
</dbReference>
<dbReference type="GO" id="GO:0050660">
    <property type="term" value="F:flavin adenine dinucleotide binding"/>
    <property type="evidence" value="ECO:0007669"/>
    <property type="project" value="TreeGrafter"/>
</dbReference>
<dbReference type="Pfam" id="PF00667">
    <property type="entry name" value="FAD_binding_1"/>
    <property type="match status" value="1"/>
</dbReference>
<dbReference type="PANTHER" id="PTHR19384">
    <property type="entry name" value="NITRIC OXIDE SYNTHASE-RELATED"/>
    <property type="match status" value="1"/>
</dbReference>
<keyword evidence="6" id="KW-0521">NADP</keyword>
<dbReference type="GO" id="GO:0005829">
    <property type="term" value="C:cytosol"/>
    <property type="evidence" value="ECO:0007669"/>
    <property type="project" value="TreeGrafter"/>
</dbReference>
<feature type="domain" description="FAD-binding FR-type" evidence="10">
    <location>
        <begin position="284"/>
        <end position="527"/>
    </location>
</feature>
<dbReference type="GO" id="GO:0005634">
    <property type="term" value="C:nucleus"/>
    <property type="evidence" value="ECO:0007669"/>
    <property type="project" value="TreeGrafter"/>
</dbReference>
<dbReference type="InterPro" id="IPR001433">
    <property type="entry name" value="OxRdtase_FAD/NAD-bd"/>
</dbReference>
<dbReference type="Gene3D" id="3.40.50.80">
    <property type="entry name" value="Nucleotide-binding domain of ferredoxin-NADP reductase (FNR) module"/>
    <property type="match status" value="1"/>
</dbReference>
<comment type="cofactor">
    <cofactor evidence="1">
        <name>FMN</name>
        <dbReference type="ChEBI" id="CHEBI:58210"/>
    </cofactor>
</comment>
<dbReference type="AlphaFoldDB" id="A0A7U0TIC7"/>
<dbReference type="InterPro" id="IPR039261">
    <property type="entry name" value="FNR_nucleotide-bd"/>
</dbReference>
<dbReference type="Pfam" id="PF00258">
    <property type="entry name" value="Flavodoxin_1"/>
    <property type="match status" value="1"/>
</dbReference>
<keyword evidence="4" id="KW-0288">FMN</keyword>
<keyword evidence="8" id="KW-0812">Transmembrane</keyword>
<evidence type="ECO:0000256" key="7">
    <source>
        <dbReference type="ARBA" id="ARBA00023002"/>
    </source>
</evidence>
<evidence type="ECO:0000259" key="9">
    <source>
        <dbReference type="PROSITE" id="PS50902"/>
    </source>
</evidence>
<dbReference type="SUPFAM" id="SSF52343">
    <property type="entry name" value="Ferredoxin reductase-like, C-terminal NADP-linked domain"/>
    <property type="match status" value="1"/>
</dbReference>
<dbReference type="PROSITE" id="PS50902">
    <property type="entry name" value="FLAVODOXIN_LIKE"/>
    <property type="match status" value="1"/>
</dbReference>
<dbReference type="GO" id="GO:0010181">
    <property type="term" value="F:FMN binding"/>
    <property type="evidence" value="ECO:0007669"/>
    <property type="project" value="InterPro"/>
</dbReference>
<accession>A0A7U0TIC7</accession>
<evidence type="ECO:0000256" key="1">
    <source>
        <dbReference type="ARBA" id="ARBA00001917"/>
    </source>
</evidence>
<reference evidence="11" key="1">
    <citation type="submission" date="2020-12" db="EMBL/GenBank/DDBJ databases">
        <title>Neural signatures in transcriptome of heterophyid trematode Cryptocolyle lingua.</title>
        <authorList>
            <person name="Gorbushin A.M."/>
            <person name="Tolstenkov O."/>
        </authorList>
    </citation>
    <scope>NUCLEOTIDE SEQUENCE</scope>
</reference>
<evidence type="ECO:0000256" key="6">
    <source>
        <dbReference type="ARBA" id="ARBA00022857"/>
    </source>
</evidence>
<dbReference type="Gene3D" id="1.20.990.10">
    <property type="entry name" value="NADPH-cytochrome p450 Reductase, Chain A, domain 3"/>
    <property type="match status" value="1"/>
</dbReference>
<dbReference type="InterPro" id="IPR001094">
    <property type="entry name" value="Flavdoxin-like"/>
</dbReference>
<evidence type="ECO:0000313" key="11">
    <source>
        <dbReference type="EMBL" id="QQY02569.1"/>
    </source>
</evidence>
<protein>
    <submittedName>
        <fullName evidence="11">NADPH--cytochrome P450 reductase</fullName>
    </submittedName>
</protein>
<dbReference type="FunFam" id="1.20.990.10:FF:000001">
    <property type="entry name" value="NADPH--cytochrome P450 reductase"/>
    <property type="match status" value="1"/>
</dbReference>
<dbReference type="InterPro" id="IPR003097">
    <property type="entry name" value="CysJ-like_FAD-binding"/>
</dbReference>
<sequence>MFTELHQDPIAHVIMKMFSLWMINLSFVDLFCFFLAVLSLSVFWFKRRIQRESMKFSTRTETLPNSVLKSITEEMLQGDIHVALFYGSQTGTAEKFAVDLHSFLFGQGIRSLLRNVEACDTTELCKLASMRNSLAVFILATHGEGEPTDSARSFVDSLSQATTRLSGLQFAVFGLGNSAYPQFNACAVLVNRLLRRRGGIRSVELGLGDELDNMEGTFLNWQTSLLEAITQKSLAYSQKVPSSNSPMRRMYKSVPISSRHSKLFVGEPLTVGSYERQIPPFTAKNPFLAHVLVNRELHTSGPRSCRHIELDTSGADFHYKPGDHVAVLPRNPECLVLKLSNLLDVNLNELINLECIDEQNPRQTPFPCPCTYHTALTHYVDLSGPPRLQLLTALSVYATDPEDARQLRYLGSNTLEGNKYYSQWILEERRNVVDIFMEFPSIRIPADCLLELLPRIKPRFYSISSSPLRDSTSLHLTVAVVSEQTRRGRKFNGLTTKWLADLIPEKCTDDASILVPIYLETSSFHLPRSCNIPVIMVAAGTGLAPFRSFIRERIEQVRITGSKSASMLLFYGCRHKAEDFLYAEELLSASKIGLLQLHLAFSRDSLNKVYVQDRMLEVAGEIWHLMDACNAHLYICGSAKTMYRDVNKCLLTLIETEGRKSKDQAEFYLKRLRADGRYHVDVWG</sequence>
<keyword evidence="8" id="KW-1133">Transmembrane helix</keyword>
<dbReference type="GO" id="GO:0006809">
    <property type="term" value="P:nitric oxide biosynthetic process"/>
    <property type="evidence" value="ECO:0007669"/>
    <property type="project" value="TreeGrafter"/>
</dbReference>
<dbReference type="Gene3D" id="3.40.50.360">
    <property type="match status" value="1"/>
</dbReference>
<name>A0A7U0TIC7_9TREM</name>
<dbReference type="InterPro" id="IPR008254">
    <property type="entry name" value="Flavodoxin/NO_synth"/>
</dbReference>
<dbReference type="SUPFAM" id="SSF63380">
    <property type="entry name" value="Riboflavin synthase domain-like"/>
    <property type="match status" value="1"/>
</dbReference>
<evidence type="ECO:0000256" key="8">
    <source>
        <dbReference type="SAM" id="Phobius"/>
    </source>
</evidence>
<dbReference type="InterPro" id="IPR017927">
    <property type="entry name" value="FAD-bd_FR_type"/>
</dbReference>
<evidence type="ECO:0000256" key="5">
    <source>
        <dbReference type="ARBA" id="ARBA00022827"/>
    </source>
</evidence>
<dbReference type="GO" id="GO:0032496">
    <property type="term" value="P:response to lipopolysaccharide"/>
    <property type="evidence" value="ECO:0007669"/>
    <property type="project" value="TreeGrafter"/>
</dbReference>
<evidence type="ECO:0000256" key="2">
    <source>
        <dbReference type="ARBA" id="ARBA00001974"/>
    </source>
</evidence>
<dbReference type="InterPro" id="IPR023173">
    <property type="entry name" value="NADPH_Cyt_P450_Rdtase_alpha"/>
</dbReference>
<dbReference type="PRINTS" id="PR00371">
    <property type="entry name" value="FPNCR"/>
</dbReference>
<keyword evidence="8" id="KW-0472">Membrane</keyword>
<keyword evidence="3" id="KW-0285">Flavoprotein</keyword>
<dbReference type="InterPro" id="IPR029039">
    <property type="entry name" value="Flavoprotein-like_sf"/>
</dbReference>
<evidence type="ECO:0000259" key="10">
    <source>
        <dbReference type="PROSITE" id="PS51384"/>
    </source>
</evidence>
<dbReference type="GO" id="GO:0006527">
    <property type="term" value="P:L-arginine catabolic process"/>
    <property type="evidence" value="ECO:0007669"/>
    <property type="project" value="TreeGrafter"/>
</dbReference>
<dbReference type="PROSITE" id="PS51384">
    <property type="entry name" value="FAD_FR"/>
    <property type="match status" value="1"/>
</dbReference>
<comment type="cofactor">
    <cofactor evidence="2">
        <name>FAD</name>
        <dbReference type="ChEBI" id="CHEBI:57692"/>
    </cofactor>
</comment>
<dbReference type="FunFam" id="3.40.50.80:FF:000001">
    <property type="entry name" value="NADPH--cytochrome P450 reductase 1"/>
    <property type="match status" value="1"/>
</dbReference>
<dbReference type="GO" id="GO:0009725">
    <property type="term" value="P:response to hormone"/>
    <property type="evidence" value="ECO:0007669"/>
    <property type="project" value="TreeGrafter"/>
</dbReference>
<dbReference type="SUPFAM" id="SSF52218">
    <property type="entry name" value="Flavoproteins"/>
    <property type="match status" value="1"/>
</dbReference>
<evidence type="ECO:0000256" key="4">
    <source>
        <dbReference type="ARBA" id="ARBA00022643"/>
    </source>
</evidence>
<dbReference type="GO" id="GO:0007263">
    <property type="term" value="P:nitric oxide mediated signal transduction"/>
    <property type="evidence" value="ECO:0007669"/>
    <property type="project" value="TreeGrafter"/>
</dbReference>